<dbReference type="EMBL" id="JBHSAC010000056">
    <property type="protein sequence ID" value="MFC3932480.1"/>
    <property type="molecule type" value="Genomic_DNA"/>
</dbReference>
<keyword evidence="2" id="KW-0732">Signal</keyword>
<evidence type="ECO:0000313" key="5">
    <source>
        <dbReference type="Proteomes" id="UP001595901"/>
    </source>
</evidence>
<dbReference type="InterPro" id="IPR036779">
    <property type="entry name" value="LysM_dom_sf"/>
</dbReference>
<name>A0ABV8D2F2_9STRE</name>
<dbReference type="PANTHER" id="PTHR33734:SF22">
    <property type="entry name" value="MEMBRANE-BOUND LYTIC MUREIN TRANSGLYCOSYLASE D"/>
    <property type="match status" value="1"/>
</dbReference>
<organism evidence="4 5">
    <name type="scientific">Streptococcus dentapri</name>
    <dbReference type="NCBI Taxonomy" id="573564"/>
    <lineage>
        <taxon>Bacteria</taxon>
        <taxon>Bacillati</taxon>
        <taxon>Bacillota</taxon>
        <taxon>Bacilli</taxon>
        <taxon>Lactobacillales</taxon>
        <taxon>Streptococcaceae</taxon>
        <taxon>Streptococcus</taxon>
    </lineage>
</organism>
<feature type="compositionally biased region" description="Low complexity" evidence="1">
    <location>
        <begin position="147"/>
        <end position="167"/>
    </location>
</feature>
<keyword evidence="5" id="KW-1185">Reference proteome</keyword>
<dbReference type="SMART" id="SM00257">
    <property type="entry name" value="LysM"/>
    <property type="match status" value="1"/>
</dbReference>
<feature type="domain" description="LysM" evidence="3">
    <location>
        <begin position="36"/>
        <end position="80"/>
    </location>
</feature>
<feature type="region of interest" description="Disordered" evidence="1">
    <location>
        <begin position="87"/>
        <end position="271"/>
    </location>
</feature>
<evidence type="ECO:0000259" key="3">
    <source>
        <dbReference type="PROSITE" id="PS51782"/>
    </source>
</evidence>
<evidence type="ECO:0000313" key="4">
    <source>
        <dbReference type="EMBL" id="MFC3932480.1"/>
    </source>
</evidence>
<feature type="compositionally biased region" description="Polar residues" evidence="1">
    <location>
        <begin position="223"/>
        <end position="233"/>
    </location>
</feature>
<proteinExistence type="predicted"/>
<feature type="compositionally biased region" description="Low complexity" evidence="1">
    <location>
        <begin position="199"/>
        <end position="222"/>
    </location>
</feature>
<feature type="signal peptide" evidence="2">
    <location>
        <begin position="1"/>
        <end position="31"/>
    </location>
</feature>
<gene>
    <name evidence="4" type="ORF">ACFOSE_06840</name>
</gene>
<dbReference type="InterPro" id="IPR018392">
    <property type="entry name" value="LysM"/>
</dbReference>
<feature type="compositionally biased region" description="Low complexity" evidence="1">
    <location>
        <begin position="87"/>
        <end position="107"/>
    </location>
</feature>
<dbReference type="Pfam" id="PF01476">
    <property type="entry name" value="LysM"/>
    <property type="match status" value="1"/>
</dbReference>
<dbReference type="PANTHER" id="PTHR33734">
    <property type="entry name" value="LYSM DOMAIN-CONTAINING GPI-ANCHORED PROTEIN 2"/>
    <property type="match status" value="1"/>
</dbReference>
<reference evidence="5" key="1">
    <citation type="journal article" date="2019" name="Int. J. Syst. Evol. Microbiol.">
        <title>The Global Catalogue of Microorganisms (GCM) 10K type strain sequencing project: providing services to taxonomists for standard genome sequencing and annotation.</title>
        <authorList>
            <consortium name="The Broad Institute Genomics Platform"/>
            <consortium name="The Broad Institute Genome Sequencing Center for Infectious Disease"/>
            <person name="Wu L."/>
            <person name="Ma J."/>
        </authorList>
    </citation>
    <scope>NUCLEOTIDE SEQUENCE [LARGE SCALE GENOMIC DNA]</scope>
    <source>
        <strain evidence="5">CCUG 58728</strain>
    </source>
</reference>
<evidence type="ECO:0000256" key="2">
    <source>
        <dbReference type="SAM" id="SignalP"/>
    </source>
</evidence>
<dbReference type="Gene3D" id="3.10.350.10">
    <property type="entry name" value="LysM domain"/>
    <property type="match status" value="1"/>
</dbReference>
<dbReference type="RefSeq" id="WP_380431931.1">
    <property type="nucleotide sequence ID" value="NZ_JBHSAC010000056.1"/>
</dbReference>
<dbReference type="PROSITE" id="PS51782">
    <property type="entry name" value="LYSM"/>
    <property type="match status" value="1"/>
</dbReference>
<dbReference type="CDD" id="cd00118">
    <property type="entry name" value="LysM"/>
    <property type="match status" value="1"/>
</dbReference>
<sequence length="320" mass="33691">MSTKSILKNKLNSKKLAFAGLSAVAAFGATAAAHAETYTIKSGDTLSEIAASYNTTVESLVKLNNITNPDFILSGQTLEIDGIATQEQAQPAPQAEAPSANSETTEVPVEEVSDASTVSEAPVPEATEYAEATSEIPAEVTAPITSEAPQEVVEAPVEVVEEQAAPEITNEVTESPVEETDQTVTSETGEEQSVADANTVVAEDTATSEATSETPAPEAQTTSEAPAQDTTAETVPAASGYSSNLSADDSAAKEAIAQKESGGSYTAENGQYYGRYQLTRDYLNNDLSEENQERVADEYVNGRYGSWSAALAYWEANGWY</sequence>
<comment type="caution">
    <text evidence="4">The sequence shown here is derived from an EMBL/GenBank/DDBJ whole genome shotgun (WGS) entry which is preliminary data.</text>
</comment>
<protein>
    <submittedName>
        <fullName evidence="4">LysM peptidoglycan-binding domain-containing protein</fullName>
    </submittedName>
</protein>
<dbReference type="Proteomes" id="UP001595901">
    <property type="component" value="Unassembled WGS sequence"/>
</dbReference>
<feature type="chain" id="PRO_5047185058" evidence="2">
    <location>
        <begin position="32"/>
        <end position="320"/>
    </location>
</feature>
<accession>A0ABV8D2F2</accession>
<evidence type="ECO:0000256" key="1">
    <source>
        <dbReference type="SAM" id="MobiDB-lite"/>
    </source>
</evidence>
<dbReference type="SUPFAM" id="SSF54106">
    <property type="entry name" value="LysM domain"/>
    <property type="match status" value="1"/>
</dbReference>